<evidence type="ECO:0000256" key="3">
    <source>
        <dbReference type="ARBA" id="ARBA00004906"/>
    </source>
</evidence>
<comment type="subcellular location">
    <subcellularLocation>
        <location evidence="2">Endomembrane system</location>
        <topology evidence="2">Multi-pass membrane protein</topology>
    </subcellularLocation>
</comment>
<comment type="pathway">
    <text evidence="3">Protein modification; protein ubiquitination.</text>
</comment>
<dbReference type="PANTHER" id="PTHR33389:SF7">
    <property type="entry name" value="OS01G0678000 PROTEIN"/>
    <property type="match status" value="1"/>
</dbReference>
<reference evidence="12" key="1">
    <citation type="journal article" date="2019" name="Nat. Commun.">
        <title>The genome of broomcorn millet.</title>
        <authorList>
            <person name="Zou C."/>
            <person name="Miki D."/>
            <person name="Li D."/>
            <person name="Tang Q."/>
            <person name="Xiao L."/>
            <person name="Rajput S."/>
            <person name="Deng P."/>
            <person name="Jia W."/>
            <person name="Huang R."/>
            <person name="Zhang M."/>
            <person name="Sun Y."/>
            <person name="Hu J."/>
            <person name="Fu X."/>
            <person name="Schnable P.S."/>
            <person name="Li F."/>
            <person name="Zhang H."/>
            <person name="Feng B."/>
            <person name="Zhu X."/>
            <person name="Liu R."/>
            <person name="Schnable J.C."/>
            <person name="Zhu J.-K."/>
            <person name="Zhang H."/>
        </authorList>
    </citation>
    <scope>NUCLEOTIDE SEQUENCE [LARGE SCALE GENOMIC DNA]</scope>
</reference>
<dbReference type="Proteomes" id="UP000275267">
    <property type="component" value="Unassembled WGS sequence"/>
</dbReference>
<evidence type="ECO:0000256" key="9">
    <source>
        <dbReference type="ARBA" id="ARBA00023136"/>
    </source>
</evidence>
<evidence type="ECO:0000256" key="2">
    <source>
        <dbReference type="ARBA" id="ARBA00004127"/>
    </source>
</evidence>
<keyword evidence="9" id="KW-0472">Membrane</keyword>
<evidence type="ECO:0000256" key="6">
    <source>
        <dbReference type="ARBA" id="ARBA00022692"/>
    </source>
</evidence>
<dbReference type="PANTHER" id="PTHR33389">
    <property type="entry name" value="FAMILY PROTEIN, PUTATIVE (DUF2921)-RELATED"/>
    <property type="match status" value="1"/>
</dbReference>
<protein>
    <recommendedName>
        <fullName evidence="4">RING-type E3 ubiquitin transferase</fullName>
        <ecNumber evidence="4">2.3.2.27</ecNumber>
    </recommendedName>
</protein>
<keyword evidence="5" id="KW-0808">Transferase</keyword>
<evidence type="ECO:0000256" key="7">
    <source>
        <dbReference type="ARBA" id="ARBA00022786"/>
    </source>
</evidence>
<dbReference type="GO" id="GO:0061630">
    <property type="term" value="F:ubiquitin protein ligase activity"/>
    <property type="evidence" value="ECO:0007669"/>
    <property type="project" value="UniProtKB-EC"/>
</dbReference>
<accession>A0A3L6SSX4</accession>
<keyword evidence="6" id="KW-0812">Transmembrane</keyword>
<evidence type="ECO:0000256" key="8">
    <source>
        <dbReference type="ARBA" id="ARBA00022989"/>
    </source>
</evidence>
<dbReference type="EMBL" id="PQIB02000004">
    <property type="protein sequence ID" value="RLN24593.1"/>
    <property type="molecule type" value="Genomic_DNA"/>
</dbReference>
<evidence type="ECO:0000256" key="5">
    <source>
        <dbReference type="ARBA" id="ARBA00022679"/>
    </source>
</evidence>
<evidence type="ECO:0000313" key="12">
    <source>
        <dbReference type="Proteomes" id="UP000275267"/>
    </source>
</evidence>
<feature type="domain" description="SWEET-like" evidence="10">
    <location>
        <begin position="49"/>
        <end position="142"/>
    </location>
</feature>
<dbReference type="AlphaFoldDB" id="A0A3L6SSX4"/>
<gene>
    <name evidence="11" type="ORF">C2845_PM07G18800</name>
</gene>
<organism evidence="11 12">
    <name type="scientific">Panicum miliaceum</name>
    <name type="common">Proso millet</name>
    <name type="synonym">Broomcorn millet</name>
    <dbReference type="NCBI Taxonomy" id="4540"/>
    <lineage>
        <taxon>Eukaryota</taxon>
        <taxon>Viridiplantae</taxon>
        <taxon>Streptophyta</taxon>
        <taxon>Embryophyta</taxon>
        <taxon>Tracheophyta</taxon>
        <taxon>Spermatophyta</taxon>
        <taxon>Magnoliopsida</taxon>
        <taxon>Liliopsida</taxon>
        <taxon>Poales</taxon>
        <taxon>Poaceae</taxon>
        <taxon>PACMAD clade</taxon>
        <taxon>Panicoideae</taxon>
        <taxon>Panicodae</taxon>
        <taxon>Paniceae</taxon>
        <taxon>Panicinae</taxon>
        <taxon>Panicum</taxon>
        <taxon>Panicum sect. Panicum</taxon>
    </lineage>
</organism>
<evidence type="ECO:0000313" key="11">
    <source>
        <dbReference type="EMBL" id="RLN24593.1"/>
    </source>
</evidence>
<dbReference type="GO" id="GO:0012505">
    <property type="term" value="C:endomembrane system"/>
    <property type="evidence" value="ECO:0007669"/>
    <property type="project" value="UniProtKB-SubCell"/>
</dbReference>
<evidence type="ECO:0000256" key="4">
    <source>
        <dbReference type="ARBA" id="ARBA00012483"/>
    </source>
</evidence>
<dbReference type="STRING" id="4540.A0A3L6SSX4"/>
<keyword evidence="12" id="KW-1185">Reference proteome</keyword>
<proteinExistence type="predicted"/>
<sequence>MHACQPERPGRWSRWSRRRRSPHLRSSRAARGSLVVRLRPAPATLWQDLASYAGLVLDGFLLPQVVMNAFSGSGASEAISPWFYVGCTAIRVAPHLYDAARARSYVPSARPAYMYAGPGDGLFGAAWDIVVPCGAASLALLLTCCSCSSGSAATSPVVREAGQEGTRWPPISTVSF</sequence>
<evidence type="ECO:0000256" key="1">
    <source>
        <dbReference type="ARBA" id="ARBA00000900"/>
    </source>
</evidence>
<dbReference type="OrthoDB" id="682886at2759"/>
<keyword evidence="7" id="KW-0833">Ubl conjugation pathway</keyword>
<dbReference type="InterPro" id="IPR021319">
    <property type="entry name" value="DUF2921"/>
</dbReference>
<keyword evidence="8" id="KW-1133">Transmembrane helix</keyword>
<dbReference type="Pfam" id="PF11145">
    <property type="entry name" value="DUF2921"/>
    <property type="match status" value="1"/>
</dbReference>
<comment type="catalytic activity">
    <reaction evidence="1">
        <text>S-ubiquitinyl-[E2 ubiquitin-conjugating enzyme]-L-cysteine + [acceptor protein]-L-lysine = [E2 ubiquitin-conjugating enzyme]-L-cysteine + N(6)-ubiquitinyl-[acceptor protein]-L-lysine.</text>
        <dbReference type="EC" id="2.3.2.27"/>
    </reaction>
</comment>
<evidence type="ECO:0000259" key="10">
    <source>
        <dbReference type="Pfam" id="PF11145"/>
    </source>
</evidence>
<dbReference type="EC" id="2.3.2.27" evidence="4"/>
<name>A0A3L6SSX4_PANMI</name>
<comment type="caution">
    <text evidence="11">The sequence shown here is derived from an EMBL/GenBank/DDBJ whole genome shotgun (WGS) entry which is preliminary data.</text>
</comment>